<evidence type="ECO:0000256" key="1">
    <source>
        <dbReference type="PROSITE-ProRule" id="PRU00473"/>
    </source>
</evidence>
<dbReference type="RefSeq" id="WP_111410685.1">
    <property type="nucleotide sequence ID" value="NZ_QKXH01000008.1"/>
</dbReference>
<keyword evidence="3" id="KW-0282">Flagellum</keyword>
<dbReference type="PROSITE" id="PS51123">
    <property type="entry name" value="OMPA_2"/>
    <property type="match status" value="1"/>
</dbReference>
<evidence type="ECO:0000313" key="3">
    <source>
        <dbReference type="EMBL" id="PZX92923.1"/>
    </source>
</evidence>
<dbReference type="Proteomes" id="UP000249177">
    <property type="component" value="Unassembled WGS sequence"/>
</dbReference>
<keyword evidence="3" id="KW-0969">Cilium</keyword>
<evidence type="ECO:0000313" key="4">
    <source>
        <dbReference type="Proteomes" id="UP000249177"/>
    </source>
</evidence>
<organism evidence="3 4">
    <name type="scientific">Flavobacterium aquariorum</name>
    <dbReference type="NCBI Taxonomy" id="2217670"/>
    <lineage>
        <taxon>Bacteria</taxon>
        <taxon>Pseudomonadati</taxon>
        <taxon>Bacteroidota</taxon>
        <taxon>Flavobacteriia</taxon>
        <taxon>Flavobacteriales</taxon>
        <taxon>Flavobacteriaceae</taxon>
        <taxon>Flavobacterium</taxon>
    </lineage>
</organism>
<keyword evidence="3" id="KW-0966">Cell projection</keyword>
<sequence>MKTKISFKTESYTTWISENFLLNTLFLLTLLCLSAQTKLQAQEVNYTKPTWYFGVAAATNYSFYRGSTHQLNSSLTPPVTFHNGEGAGLYLAPVIEYYKPNTILGFMFQAGYDSRKGSFDQKTTSCNCPADLSTELSYITVEPSIRIAPFKSNFYIYGGPRLAFNVDKSFKYQLGINPAYPNQEASPEVRGDFDNVDETLISMQVGAGFDIPLSSQKHKTQFLLSPFVNFQPYFGQHPRSTETWSLSTLRVGMALKFGQGSKAETAEVEASQVQFSVYAPKNIPGERNVREVFPLRNYVFYDLESNKIPSRYKLLQKENVKDFNEDQIGGVTASVNPSGRSVRQMTVYYNVINILGNRMVKNPSTTITLVGSSEKGSEDGVVMAESIKTYLVNVFEIKGSRITTRGQLKPNIPSEQPGGTKELELLREGDRRVSIESNSPELLMEFQSGPDAPLKPLEFVTVQEAPIDSYVTIDATGAGQAYSSWSLETIDPDGQMKTFGPYTQEKVSIPGKSIMGTRAEGDYKVKMIGKTKSGKIEEKVTTTHMVLWTPSKTEEGLRYSIIFEFNKSKAIAMYEKYLREVVTPKIPKNGVVIIHGHTDIIGEESYNLNLSLDRANEVKGIMENALSNSGRRDVKFEVHGFGEDESTSPFENKLPEERFYNRTVIIDIIPAAK</sequence>
<protein>
    <submittedName>
        <fullName evidence="3">Flagellar motor protein MotB</fullName>
    </submittedName>
</protein>
<keyword evidence="1" id="KW-0472">Membrane</keyword>
<dbReference type="CDD" id="cd07185">
    <property type="entry name" value="OmpA_C-like"/>
    <property type="match status" value="1"/>
</dbReference>
<dbReference type="SUPFAM" id="SSF103088">
    <property type="entry name" value="OmpA-like"/>
    <property type="match status" value="1"/>
</dbReference>
<reference evidence="3 4" key="1">
    <citation type="submission" date="2018-06" db="EMBL/GenBank/DDBJ databases">
        <title>Flavobacterium sp IMCC34762, genome.</title>
        <authorList>
            <person name="Joung Y."/>
            <person name="Cho J."/>
            <person name="Song J."/>
        </authorList>
    </citation>
    <scope>NUCLEOTIDE SEQUENCE [LARGE SCALE GENOMIC DNA]</scope>
    <source>
        <strain evidence="3 4">IMCC34762</strain>
    </source>
</reference>
<proteinExistence type="predicted"/>
<evidence type="ECO:0000259" key="2">
    <source>
        <dbReference type="PROSITE" id="PS51123"/>
    </source>
</evidence>
<gene>
    <name evidence="3" type="ORF">DOS84_13725</name>
</gene>
<accession>A0A2W7TQW0</accession>
<dbReference type="OrthoDB" id="9805566at2"/>
<dbReference type="GO" id="GO:0016020">
    <property type="term" value="C:membrane"/>
    <property type="evidence" value="ECO:0007669"/>
    <property type="project" value="UniProtKB-UniRule"/>
</dbReference>
<dbReference type="Gene3D" id="3.30.1330.60">
    <property type="entry name" value="OmpA-like domain"/>
    <property type="match status" value="1"/>
</dbReference>
<dbReference type="EMBL" id="QKXH01000008">
    <property type="protein sequence ID" value="PZX92923.1"/>
    <property type="molecule type" value="Genomic_DNA"/>
</dbReference>
<feature type="domain" description="OmpA-like" evidence="2">
    <location>
        <begin position="550"/>
        <end position="672"/>
    </location>
</feature>
<comment type="caution">
    <text evidence="3">The sequence shown here is derived from an EMBL/GenBank/DDBJ whole genome shotgun (WGS) entry which is preliminary data.</text>
</comment>
<dbReference type="InterPro" id="IPR036737">
    <property type="entry name" value="OmpA-like_sf"/>
</dbReference>
<dbReference type="AlphaFoldDB" id="A0A2W7TQW0"/>
<name>A0A2W7TQW0_9FLAO</name>
<dbReference type="InterPro" id="IPR006665">
    <property type="entry name" value="OmpA-like"/>
</dbReference>
<keyword evidence="4" id="KW-1185">Reference proteome</keyword>